<dbReference type="SFLD" id="SFLDS00029">
    <property type="entry name" value="Radical_SAM"/>
    <property type="match status" value="1"/>
</dbReference>
<feature type="non-terminal residue" evidence="6">
    <location>
        <position position="229"/>
    </location>
</feature>
<dbReference type="InterPro" id="IPR058240">
    <property type="entry name" value="rSAM_sf"/>
</dbReference>
<sequence>MDHEIKQFERVERLIQELTEGDDPYPQIIEIHPTDICNHKCIYCFRRNHRYEPSKKKEVLGLEHYQSLFEEMQALKIIDLSVSGGGEPTMDNRLTCILKEAHKRALSTRLVTNGTFLENDLIEELKSAKEIRFSLDAVEADTYSRIHGVPRDLFYKALDNIQRVIDVKKENGLELKIGTTFLVNKENYQEAVDFCERMLQLGIDEIIIKHDIYSIHKISKQKLEELLDK</sequence>
<proteinExistence type="predicted"/>
<name>A0A2G9YD06_9BACT</name>
<dbReference type="InterPro" id="IPR007197">
    <property type="entry name" value="rSAM"/>
</dbReference>
<dbReference type="SMART" id="SM00729">
    <property type="entry name" value="Elp3"/>
    <property type="match status" value="1"/>
</dbReference>
<dbReference type="SUPFAM" id="SSF102114">
    <property type="entry name" value="Radical SAM enzymes"/>
    <property type="match status" value="1"/>
</dbReference>
<dbReference type="Gene3D" id="3.20.20.70">
    <property type="entry name" value="Aldolase class I"/>
    <property type="match status" value="1"/>
</dbReference>
<evidence type="ECO:0000256" key="2">
    <source>
        <dbReference type="ARBA" id="ARBA00022723"/>
    </source>
</evidence>
<dbReference type="EMBL" id="PCRH01000043">
    <property type="protein sequence ID" value="PIP17062.1"/>
    <property type="molecule type" value="Genomic_DNA"/>
</dbReference>
<dbReference type="GO" id="GO:0003824">
    <property type="term" value="F:catalytic activity"/>
    <property type="evidence" value="ECO:0007669"/>
    <property type="project" value="InterPro"/>
</dbReference>
<evidence type="ECO:0000313" key="6">
    <source>
        <dbReference type="EMBL" id="PIP17062.1"/>
    </source>
</evidence>
<keyword evidence="3" id="KW-0408">Iron</keyword>
<dbReference type="PANTHER" id="PTHR11228">
    <property type="entry name" value="RADICAL SAM DOMAIN PROTEIN"/>
    <property type="match status" value="1"/>
</dbReference>
<comment type="caution">
    <text evidence="6">The sequence shown here is derived from an EMBL/GenBank/DDBJ whole genome shotgun (WGS) entry which is preliminary data.</text>
</comment>
<dbReference type="SFLD" id="SFLDG01067">
    <property type="entry name" value="SPASM/twitch_domain_containing"/>
    <property type="match status" value="1"/>
</dbReference>
<dbReference type="Proteomes" id="UP000231480">
    <property type="component" value="Unassembled WGS sequence"/>
</dbReference>
<dbReference type="PANTHER" id="PTHR11228:SF7">
    <property type="entry name" value="PQQA PEPTIDE CYCLASE"/>
    <property type="match status" value="1"/>
</dbReference>
<evidence type="ECO:0000256" key="1">
    <source>
        <dbReference type="ARBA" id="ARBA00022691"/>
    </source>
</evidence>
<dbReference type="AlphaFoldDB" id="A0A2G9YD06"/>
<dbReference type="InterPro" id="IPR013785">
    <property type="entry name" value="Aldolase_TIM"/>
</dbReference>
<dbReference type="InterPro" id="IPR050377">
    <property type="entry name" value="Radical_SAM_PqqE_MftC-like"/>
</dbReference>
<keyword evidence="4" id="KW-0411">Iron-sulfur</keyword>
<accession>A0A2G9YD06</accession>
<dbReference type="InterPro" id="IPR006638">
    <property type="entry name" value="Elp3/MiaA/NifB-like_rSAM"/>
</dbReference>
<evidence type="ECO:0000256" key="3">
    <source>
        <dbReference type="ARBA" id="ARBA00023004"/>
    </source>
</evidence>
<evidence type="ECO:0000259" key="5">
    <source>
        <dbReference type="PROSITE" id="PS51918"/>
    </source>
</evidence>
<dbReference type="PROSITE" id="PS51918">
    <property type="entry name" value="RADICAL_SAM"/>
    <property type="match status" value="1"/>
</dbReference>
<feature type="domain" description="Radical SAM core" evidence="5">
    <location>
        <begin position="21"/>
        <end position="229"/>
    </location>
</feature>
<dbReference type="Pfam" id="PF04055">
    <property type="entry name" value="Radical_SAM"/>
    <property type="match status" value="1"/>
</dbReference>
<dbReference type="GO" id="GO:0046872">
    <property type="term" value="F:metal ion binding"/>
    <property type="evidence" value="ECO:0007669"/>
    <property type="project" value="UniProtKB-KW"/>
</dbReference>
<keyword evidence="2" id="KW-0479">Metal-binding</keyword>
<reference evidence="6 7" key="1">
    <citation type="submission" date="2017-09" db="EMBL/GenBank/DDBJ databases">
        <title>Depth-based differentiation of microbial function through sediment-hosted aquifers and enrichment of novel symbionts in the deep terrestrial subsurface.</title>
        <authorList>
            <person name="Probst A.J."/>
            <person name="Ladd B."/>
            <person name="Jarett J.K."/>
            <person name="Geller-Mcgrath D.E."/>
            <person name="Sieber C.M."/>
            <person name="Emerson J.B."/>
            <person name="Anantharaman K."/>
            <person name="Thomas B.C."/>
            <person name="Malmstrom R."/>
            <person name="Stieglmeier M."/>
            <person name="Klingl A."/>
            <person name="Woyke T."/>
            <person name="Ryan C.M."/>
            <person name="Banfield J.F."/>
        </authorList>
    </citation>
    <scope>NUCLEOTIDE SEQUENCE [LARGE SCALE GENOMIC DNA]</scope>
    <source>
        <strain evidence="6">CG23_combo_of_CG06-09_8_20_14_all_37_13</strain>
    </source>
</reference>
<keyword evidence="1" id="KW-0949">S-adenosyl-L-methionine</keyword>
<organism evidence="6 7">
    <name type="scientific">Candidatus Portnoybacteria bacterium CG23_combo_of_CG06-09_8_20_14_all_37_13</name>
    <dbReference type="NCBI Taxonomy" id="1974819"/>
    <lineage>
        <taxon>Bacteria</taxon>
        <taxon>Candidatus Portnoyibacteriota</taxon>
    </lineage>
</organism>
<evidence type="ECO:0000313" key="7">
    <source>
        <dbReference type="Proteomes" id="UP000231480"/>
    </source>
</evidence>
<gene>
    <name evidence="6" type="ORF">COX44_01920</name>
</gene>
<dbReference type="CDD" id="cd01335">
    <property type="entry name" value="Radical_SAM"/>
    <property type="match status" value="1"/>
</dbReference>
<protein>
    <recommendedName>
        <fullName evidence="5">Radical SAM core domain-containing protein</fullName>
    </recommendedName>
</protein>
<evidence type="ECO:0000256" key="4">
    <source>
        <dbReference type="ARBA" id="ARBA00023014"/>
    </source>
</evidence>
<dbReference type="GO" id="GO:0051536">
    <property type="term" value="F:iron-sulfur cluster binding"/>
    <property type="evidence" value="ECO:0007669"/>
    <property type="project" value="UniProtKB-KW"/>
</dbReference>